<dbReference type="AlphaFoldDB" id="A0A4U6WIC1"/>
<keyword evidence="2" id="KW-1185">Reference proteome</keyword>
<dbReference type="EMBL" id="CM016552">
    <property type="protein sequence ID" value="TKW41593.1"/>
    <property type="molecule type" value="Genomic_DNA"/>
</dbReference>
<dbReference type="Gramene" id="TKW41593">
    <property type="protein sequence ID" value="TKW41593"/>
    <property type="gene ID" value="SEVIR_1G327000v2"/>
</dbReference>
<gene>
    <name evidence="1" type="ORF">SEVIR_1G327000v2</name>
</gene>
<name>A0A4U6WIC1_SETVI</name>
<sequence length="93" mass="10518">MVEVSTNQERRLCGLVGDDDEDDLCEDTEELFGYNVQAPNPPIDVCDDQEVDGEENSGKRSRPSTLAVWLDFKKIFKIVNGKKVRIIDEREGS</sequence>
<accession>A0A4U6WIC1</accession>
<proteinExistence type="predicted"/>
<evidence type="ECO:0000313" key="2">
    <source>
        <dbReference type="Proteomes" id="UP000298652"/>
    </source>
</evidence>
<evidence type="ECO:0000313" key="1">
    <source>
        <dbReference type="EMBL" id="TKW41593.1"/>
    </source>
</evidence>
<organism evidence="1 2">
    <name type="scientific">Setaria viridis</name>
    <name type="common">Green bristlegrass</name>
    <name type="synonym">Setaria italica subsp. viridis</name>
    <dbReference type="NCBI Taxonomy" id="4556"/>
    <lineage>
        <taxon>Eukaryota</taxon>
        <taxon>Viridiplantae</taxon>
        <taxon>Streptophyta</taxon>
        <taxon>Embryophyta</taxon>
        <taxon>Tracheophyta</taxon>
        <taxon>Spermatophyta</taxon>
        <taxon>Magnoliopsida</taxon>
        <taxon>Liliopsida</taxon>
        <taxon>Poales</taxon>
        <taxon>Poaceae</taxon>
        <taxon>PACMAD clade</taxon>
        <taxon>Panicoideae</taxon>
        <taxon>Panicodae</taxon>
        <taxon>Paniceae</taxon>
        <taxon>Cenchrinae</taxon>
        <taxon>Setaria</taxon>
    </lineage>
</organism>
<reference evidence="1" key="1">
    <citation type="submission" date="2019-03" db="EMBL/GenBank/DDBJ databases">
        <title>WGS assembly of Setaria viridis.</title>
        <authorList>
            <person name="Huang P."/>
            <person name="Jenkins J."/>
            <person name="Grimwood J."/>
            <person name="Barry K."/>
            <person name="Healey A."/>
            <person name="Mamidi S."/>
            <person name="Sreedasyam A."/>
            <person name="Shu S."/>
            <person name="Feldman M."/>
            <person name="Wu J."/>
            <person name="Yu Y."/>
            <person name="Chen C."/>
            <person name="Johnson J."/>
            <person name="Rokhsar D."/>
            <person name="Baxter I."/>
            <person name="Schmutz J."/>
            <person name="Brutnell T."/>
            <person name="Kellogg E."/>
        </authorList>
    </citation>
    <scope>NUCLEOTIDE SEQUENCE [LARGE SCALE GENOMIC DNA]</scope>
</reference>
<protein>
    <submittedName>
        <fullName evidence="1">Uncharacterized protein</fullName>
    </submittedName>
</protein>
<dbReference type="Proteomes" id="UP000298652">
    <property type="component" value="Chromosome 1"/>
</dbReference>